<keyword evidence="1" id="KW-1133">Transmembrane helix</keyword>
<evidence type="ECO:0000259" key="2">
    <source>
        <dbReference type="Pfam" id="PF19029"/>
    </source>
</evidence>
<feature type="transmembrane region" description="Helical" evidence="1">
    <location>
        <begin position="83"/>
        <end position="101"/>
    </location>
</feature>
<dbReference type="InterPro" id="IPR010279">
    <property type="entry name" value="YqjD/ElaB"/>
</dbReference>
<keyword evidence="1" id="KW-0472">Membrane</keyword>
<dbReference type="InterPro" id="IPR043605">
    <property type="entry name" value="DUF883_C"/>
</dbReference>
<dbReference type="PANTHER" id="PTHR35893:SF3">
    <property type="entry name" value="INNER MEMBRANE PROTEIN"/>
    <property type="match status" value="1"/>
</dbReference>
<keyword evidence="1" id="KW-0812">Transmembrane</keyword>
<name>A0ABT7N810_9BURK</name>
<sequence>MSTSSANLEAAANQVVEDIANDVRGVLSSEELESIPRVKALRQRVDAKLAIARELASEKGKLAAKKAREAADSANAYAHDEPWQIAGAALAVGVLIGVLIGRR</sequence>
<reference evidence="3" key="1">
    <citation type="submission" date="2023-06" db="EMBL/GenBank/DDBJ databases">
        <authorList>
            <person name="Jiang Y."/>
            <person name="Liu Q."/>
        </authorList>
    </citation>
    <scope>NUCLEOTIDE SEQUENCE</scope>
    <source>
        <strain evidence="3">CGMCC 1.12089</strain>
    </source>
</reference>
<evidence type="ECO:0000313" key="4">
    <source>
        <dbReference type="Proteomes" id="UP001174908"/>
    </source>
</evidence>
<keyword evidence="4" id="KW-1185">Reference proteome</keyword>
<accession>A0ABT7N810</accession>
<feature type="domain" description="DUF883" evidence="2">
    <location>
        <begin position="76"/>
        <end position="103"/>
    </location>
</feature>
<dbReference type="PANTHER" id="PTHR35893">
    <property type="entry name" value="INNER MEMBRANE PROTEIN-RELATED"/>
    <property type="match status" value="1"/>
</dbReference>
<evidence type="ECO:0000313" key="3">
    <source>
        <dbReference type="EMBL" id="MDM0044062.1"/>
    </source>
</evidence>
<comment type="caution">
    <text evidence="3">The sequence shown here is derived from an EMBL/GenBank/DDBJ whole genome shotgun (WGS) entry which is preliminary data.</text>
</comment>
<protein>
    <submittedName>
        <fullName evidence="3">DUF883 domain-containing protein</fullName>
    </submittedName>
</protein>
<dbReference type="Proteomes" id="UP001174908">
    <property type="component" value="Unassembled WGS sequence"/>
</dbReference>
<dbReference type="EMBL" id="JASZYV010000001">
    <property type="protein sequence ID" value="MDM0044062.1"/>
    <property type="molecule type" value="Genomic_DNA"/>
</dbReference>
<evidence type="ECO:0000256" key="1">
    <source>
        <dbReference type="SAM" id="Phobius"/>
    </source>
</evidence>
<gene>
    <name evidence="3" type="ORF">QTH91_06185</name>
</gene>
<dbReference type="RefSeq" id="WP_286659127.1">
    <property type="nucleotide sequence ID" value="NZ_JASZYV010000001.1"/>
</dbReference>
<proteinExistence type="predicted"/>
<dbReference type="Pfam" id="PF19029">
    <property type="entry name" value="DUF883_C"/>
    <property type="match status" value="1"/>
</dbReference>
<organism evidence="3 4">
    <name type="scientific">Variovorax dokdonensis</name>
    <dbReference type="NCBI Taxonomy" id="344883"/>
    <lineage>
        <taxon>Bacteria</taxon>
        <taxon>Pseudomonadati</taxon>
        <taxon>Pseudomonadota</taxon>
        <taxon>Betaproteobacteria</taxon>
        <taxon>Burkholderiales</taxon>
        <taxon>Comamonadaceae</taxon>
        <taxon>Variovorax</taxon>
    </lineage>
</organism>